<dbReference type="RefSeq" id="WP_413257463.1">
    <property type="nucleotide sequence ID" value="NZ_JBHFNS010000050.1"/>
</dbReference>
<organism evidence="1 2">
    <name type="scientific">Floridaenema fluviatile BLCC-F154</name>
    <dbReference type="NCBI Taxonomy" id="3153640"/>
    <lineage>
        <taxon>Bacteria</taxon>
        <taxon>Bacillati</taxon>
        <taxon>Cyanobacteriota</taxon>
        <taxon>Cyanophyceae</taxon>
        <taxon>Oscillatoriophycideae</taxon>
        <taxon>Aerosakkonematales</taxon>
        <taxon>Aerosakkonemataceae</taxon>
        <taxon>Floridanema</taxon>
        <taxon>Floridanema fluviatile</taxon>
    </lineage>
</organism>
<comment type="caution">
    <text evidence="1">The sequence shown here is derived from an EMBL/GenBank/DDBJ whole genome shotgun (WGS) entry which is preliminary data.</text>
</comment>
<name>A0ABV4YAX3_9CYAN</name>
<dbReference type="Proteomes" id="UP001576776">
    <property type="component" value="Unassembled WGS sequence"/>
</dbReference>
<proteinExistence type="predicted"/>
<evidence type="ECO:0000313" key="1">
    <source>
        <dbReference type="EMBL" id="MFB2935962.1"/>
    </source>
</evidence>
<keyword evidence="2" id="KW-1185">Reference proteome</keyword>
<evidence type="ECO:0000313" key="2">
    <source>
        <dbReference type="Proteomes" id="UP001576776"/>
    </source>
</evidence>
<gene>
    <name evidence="1" type="ORF">ACE1B6_11975</name>
</gene>
<accession>A0ABV4YAX3</accession>
<dbReference type="EMBL" id="JBHFNS010000050">
    <property type="protein sequence ID" value="MFB2935962.1"/>
    <property type="molecule type" value="Genomic_DNA"/>
</dbReference>
<protein>
    <submittedName>
        <fullName evidence="1">Uncharacterized protein</fullName>
    </submittedName>
</protein>
<sequence>MVSKQGDEVARINHIFLKKTEREENSWYNYTVSIKIWRIYYDFLKNFKKLNLGGELSYEATNSENKLAGISLKMVGFIQFHFIQVYPAI</sequence>
<reference evidence="1 2" key="1">
    <citation type="submission" date="2024-09" db="EMBL/GenBank/DDBJ databases">
        <title>Floridaenema gen nov. (Aerosakkonemataceae, Aerosakkonematales ord. nov., Cyanobacteria) from benthic tropical and subtropical fresh waters, with the description of four new species.</title>
        <authorList>
            <person name="Moretto J.A."/>
            <person name="Berthold D.E."/>
            <person name="Lefler F.W."/>
            <person name="Huang I.-S."/>
            <person name="Laughinghouse H. IV."/>
        </authorList>
    </citation>
    <scope>NUCLEOTIDE SEQUENCE [LARGE SCALE GENOMIC DNA]</scope>
    <source>
        <strain evidence="1 2">BLCC-F154</strain>
    </source>
</reference>